<dbReference type="OrthoDB" id="10255969at2759"/>
<dbReference type="HOGENOM" id="CLU_000604_45_1_1"/>
<dbReference type="GO" id="GO:0005739">
    <property type="term" value="C:mitochondrion"/>
    <property type="evidence" value="ECO:0007669"/>
    <property type="project" value="TreeGrafter"/>
</dbReference>
<dbReference type="GO" id="GO:0005524">
    <property type="term" value="F:ATP binding"/>
    <property type="evidence" value="ECO:0007669"/>
    <property type="project" value="UniProtKB-KW"/>
</dbReference>
<feature type="domain" description="ABC transporter" evidence="4">
    <location>
        <begin position="321"/>
        <end position="610"/>
    </location>
</feature>
<evidence type="ECO:0000259" key="4">
    <source>
        <dbReference type="PROSITE" id="PS50893"/>
    </source>
</evidence>
<dbReference type="InterPro" id="IPR050334">
    <property type="entry name" value="Molybdenum_import_ModC"/>
</dbReference>
<dbReference type="PROSITE" id="PS50893">
    <property type="entry name" value="ABC_TRANSPORTER_2"/>
    <property type="match status" value="1"/>
</dbReference>
<dbReference type="PANTHER" id="PTHR43514:SF4">
    <property type="entry name" value="ABC TRANSPORTER I FAMILY MEMBER 10"/>
    <property type="match status" value="1"/>
</dbReference>
<dbReference type="AlphaFoldDB" id="S3CP35"/>
<dbReference type="STRING" id="1116229.S3CP35"/>
<dbReference type="SMART" id="SM00382">
    <property type="entry name" value="AAA"/>
    <property type="match status" value="2"/>
</dbReference>
<accession>S3CP35</accession>
<feature type="region of interest" description="Disordered" evidence="3">
    <location>
        <begin position="229"/>
        <end position="313"/>
    </location>
</feature>
<dbReference type="Proteomes" id="UP000016922">
    <property type="component" value="Unassembled WGS sequence"/>
</dbReference>
<dbReference type="SUPFAM" id="SSF52540">
    <property type="entry name" value="P-loop containing nucleoside triphosphate hydrolases"/>
    <property type="match status" value="2"/>
</dbReference>
<dbReference type="EMBL" id="KE145368">
    <property type="protein sequence ID" value="EPE28237.1"/>
    <property type="molecule type" value="Genomic_DNA"/>
</dbReference>
<dbReference type="Pfam" id="PF00005">
    <property type="entry name" value="ABC_tran"/>
    <property type="match status" value="2"/>
</dbReference>
<feature type="region of interest" description="Disordered" evidence="3">
    <location>
        <begin position="168"/>
        <end position="191"/>
    </location>
</feature>
<organism evidence="5 6">
    <name type="scientific">Glarea lozoyensis (strain ATCC 20868 / MF5171)</name>
    <dbReference type="NCBI Taxonomy" id="1116229"/>
    <lineage>
        <taxon>Eukaryota</taxon>
        <taxon>Fungi</taxon>
        <taxon>Dikarya</taxon>
        <taxon>Ascomycota</taxon>
        <taxon>Pezizomycotina</taxon>
        <taxon>Leotiomycetes</taxon>
        <taxon>Helotiales</taxon>
        <taxon>Helotiaceae</taxon>
        <taxon>Glarea</taxon>
    </lineage>
</organism>
<dbReference type="InterPro" id="IPR003439">
    <property type="entry name" value="ABC_transporter-like_ATP-bd"/>
</dbReference>
<name>S3CP35_GLAL2</name>
<feature type="compositionally biased region" description="Basic and acidic residues" evidence="3">
    <location>
        <begin position="229"/>
        <end position="239"/>
    </location>
</feature>
<evidence type="ECO:0000313" key="6">
    <source>
        <dbReference type="Proteomes" id="UP000016922"/>
    </source>
</evidence>
<reference evidence="5 6" key="1">
    <citation type="journal article" date="2013" name="BMC Genomics">
        <title>Genomics-driven discovery of the pneumocandin biosynthetic gene cluster in the fungus Glarea lozoyensis.</title>
        <authorList>
            <person name="Chen L."/>
            <person name="Yue Q."/>
            <person name="Zhang X."/>
            <person name="Xiang M."/>
            <person name="Wang C."/>
            <person name="Li S."/>
            <person name="Che Y."/>
            <person name="Ortiz-Lopez F.J."/>
            <person name="Bills G.F."/>
            <person name="Liu X."/>
            <person name="An Z."/>
        </authorList>
    </citation>
    <scope>NUCLEOTIDE SEQUENCE [LARGE SCALE GENOMIC DNA]</scope>
    <source>
        <strain evidence="6">ATCC 20868 / MF5171</strain>
    </source>
</reference>
<evidence type="ECO:0000256" key="2">
    <source>
        <dbReference type="ARBA" id="ARBA00022840"/>
    </source>
</evidence>
<feature type="compositionally biased region" description="Polar residues" evidence="3">
    <location>
        <begin position="242"/>
        <end position="258"/>
    </location>
</feature>
<keyword evidence="5" id="KW-0378">Hydrolase</keyword>
<gene>
    <name evidence="5" type="ORF">GLAREA_09357</name>
</gene>
<dbReference type="RefSeq" id="XP_008084145.1">
    <property type="nucleotide sequence ID" value="XM_008085954.1"/>
</dbReference>
<dbReference type="eggNOG" id="KOG0927">
    <property type="taxonomic scope" value="Eukaryota"/>
</dbReference>
<dbReference type="PANTHER" id="PTHR43514">
    <property type="entry name" value="ABC TRANSPORTER I FAMILY MEMBER 10"/>
    <property type="match status" value="1"/>
</dbReference>
<keyword evidence="2" id="KW-0067">ATP-binding</keyword>
<dbReference type="Gene3D" id="3.40.50.300">
    <property type="entry name" value="P-loop containing nucleotide triphosphate hydrolases"/>
    <property type="match status" value="2"/>
</dbReference>
<dbReference type="InterPro" id="IPR027417">
    <property type="entry name" value="P-loop_NTPase"/>
</dbReference>
<protein>
    <submittedName>
        <fullName evidence="5">p-loop containing nucleoside triphosphate hydrolase</fullName>
    </submittedName>
</protein>
<evidence type="ECO:0000256" key="3">
    <source>
        <dbReference type="SAM" id="MobiDB-lite"/>
    </source>
</evidence>
<dbReference type="GeneID" id="19468405"/>
<dbReference type="OMA" id="PRQSANE"/>
<dbReference type="KEGG" id="glz:GLAREA_09357"/>
<dbReference type="GO" id="GO:0016887">
    <property type="term" value="F:ATP hydrolysis activity"/>
    <property type="evidence" value="ECO:0007669"/>
    <property type="project" value="InterPro"/>
</dbReference>
<dbReference type="InterPro" id="IPR003593">
    <property type="entry name" value="AAA+_ATPase"/>
</dbReference>
<evidence type="ECO:0000256" key="1">
    <source>
        <dbReference type="ARBA" id="ARBA00022741"/>
    </source>
</evidence>
<evidence type="ECO:0000313" key="5">
    <source>
        <dbReference type="EMBL" id="EPE28237.1"/>
    </source>
</evidence>
<sequence>MRIVDREVEVVKLVVVRNRSCRAQAPGDETTCIKLPPKHLTPTVTAAKVGPRPCTPDFITSFASKVIIIVDGPTTMNRQLGVLLRRPHGTGRITWIGIGCSQSWLRHLSSTPRLERNDPRPVYKIRRALPGQKRFEDQSDRSKTGWRSTGIEVPDGYTFRRLDVGRNRNWGEKDENTSSDPTTEPPKDGFAFFRVPGTAERAPGEILSDPTTGIPLRQWVGERSYRLSLGRERSDRPEGSEMQGNQQTTDSDQISSETGVPVWQRRGIWAERNARVQTSDGFNRDWKSDDPHEMNPPVSDRKRERRREERIRKGERNLRMIQIQEATFYRHFPRSISDTESSNPPLFKDLTFALVNAKARQGDGSTEDDVVHASPRHWAIIGPSGSGKTTFLQAISGRLHSTPGAGTKGVVKWPLFERSGMETPLSQAIQRVGFDGEQGLGQAPKGAYLSARYESRREIEDFSLRDYLRGNTELNAFEDLKEKVNEQTLYSVAKSLRLTDLLDMPISNLSNGQTRRARIAKALLGKPGLLLLDEPFMGLDPPTLLTLSPMLRELAEKSRPRLLLTLRPQDPIPDWITDIIYLKGNCQIGYIGEKHLILEKMKKWCENVRIGRFRRHDPEMPIHSMLEVGRVLTDTGIEEKHIGATEAKTATELAGRIAKESNHSISLTGPTDQPLSRDGYPMLDFEPQYSPETEKLIDMKGAVISYGEKTVLGNWSQPIHGEVKPGLWWEVLRGQRWGIFGPNGSGKTTLLSLITSDHPKAYSLPIEIFGRSRLSEPGKPALSIFELQSRIGQSSPEIHNHIPRSLTIRQVIENAYSDTLRGPPTLDDRIRKRINRFLIWFEQDLRPGATAAETPLVFTPSPWFTEAQNITTLKNLVSQHISRDTSWADTNLFGALPFGAQRVLLFLRAIVKEPDIVILDEAFSGMDDMVRDRCLLFLAHGELKRYRTHENGERSIVDSEMKSLNFDAIWGLSDEQALVVVSHVPEEIPGSVRNWICLPDATTGKPPRMGVLDGPIEGDRGRWKEIWGM</sequence>
<feature type="compositionally biased region" description="Basic and acidic residues" evidence="3">
    <location>
        <begin position="282"/>
        <end position="313"/>
    </location>
</feature>
<proteinExistence type="predicted"/>
<keyword evidence="6" id="KW-1185">Reference proteome</keyword>
<keyword evidence="1" id="KW-0547">Nucleotide-binding</keyword>